<dbReference type="GO" id="GO:0046872">
    <property type="term" value="F:metal ion binding"/>
    <property type="evidence" value="ECO:0007669"/>
    <property type="project" value="UniProtKB-KW"/>
</dbReference>
<dbReference type="SFLD" id="SFLDG01083">
    <property type="entry name" value="Uncharacterised_Radical_SAM_Su"/>
    <property type="match status" value="1"/>
</dbReference>
<dbReference type="Gene3D" id="3.20.20.70">
    <property type="entry name" value="Aldolase class I"/>
    <property type="match status" value="1"/>
</dbReference>
<dbReference type="Proteomes" id="UP000053370">
    <property type="component" value="Unassembled WGS sequence"/>
</dbReference>
<dbReference type="PANTHER" id="PTHR43787:SF11">
    <property type="entry name" value="UPF0026 PROTEIN SLR1464"/>
    <property type="match status" value="1"/>
</dbReference>
<dbReference type="PROSITE" id="PS51918">
    <property type="entry name" value="RADICAL_SAM"/>
    <property type="match status" value="1"/>
</dbReference>
<keyword evidence="9" id="KW-1185">Reference proteome</keyword>
<reference evidence="8" key="1">
    <citation type="journal article" date="2015" name="Genome Announc.">
        <title>Draft Genome Sequence of Anaerolineae Strain TC1, a Novel Isolate from a Methanogenic Wastewater Treatment System.</title>
        <authorList>
            <person name="Matsuura N."/>
            <person name="Tourlousse D.M."/>
            <person name="Sun L."/>
            <person name="Toyonaga M."/>
            <person name="Kuroda K."/>
            <person name="Ohashi A."/>
            <person name="Cruz R."/>
            <person name="Yamaguchi T."/>
            <person name="Sekiguchi Y."/>
        </authorList>
    </citation>
    <scope>NUCLEOTIDE SEQUENCE [LARGE SCALE GENOMIC DNA]</scope>
    <source>
        <strain evidence="8">TC1</strain>
    </source>
</reference>
<dbReference type="PANTHER" id="PTHR43787">
    <property type="entry name" value="FEMO COFACTOR BIOSYNTHESIS PROTEIN NIFB-RELATED"/>
    <property type="match status" value="1"/>
</dbReference>
<evidence type="ECO:0000256" key="5">
    <source>
        <dbReference type="ARBA" id="ARBA00023004"/>
    </source>
</evidence>
<keyword evidence="2" id="KW-0004">4Fe-4S</keyword>
<evidence type="ECO:0000313" key="9">
    <source>
        <dbReference type="Proteomes" id="UP000053370"/>
    </source>
</evidence>
<dbReference type="SUPFAM" id="SSF102114">
    <property type="entry name" value="Radical SAM enzymes"/>
    <property type="match status" value="1"/>
</dbReference>
<evidence type="ECO:0000256" key="6">
    <source>
        <dbReference type="ARBA" id="ARBA00023014"/>
    </source>
</evidence>
<evidence type="ECO:0000313" key="8">
    <source>
        <dbReference type="EMBL" id="GAP39429.1"/>
    </source>
</evidence>
<keyword evidence="5" id="KW-0408">Iron</keyword>
<accession>A0A0K8PA83</accession>
<feature type="domain" description="Radical SAM core" evidence="7">
    <location>
        <begin position="8"/>
        <end position="247"/>
    </location>
</feature>
<dbReference type="InterPro" id="IPR007197">
    <property type="entry name" value="rSAM"/>
</dbReference>
<dbReference type="GO" id="GO:0051539">
    <property type="term" value="F:4 iron, 4 sulfur cluster binding"/>
    <property type="evidence" value="ECO:0007669"/>
    <property type="project" value="UniProtKB-KW"/>
</dbReference>
<dbReference type="OrthoDB" id="9795504at2"/>
<dbReference type="GO" id="GO:0003824">
    <property type="term" value="F:catalytic activity"/>
    <property type="evidence" value="ECO:0007669"/>
    <property type="project" value="InterPro"/>
</dbReference>
<dbReference type="InterPro" id="IPR013785">
    <property type="entry name" value="Aldolase_TIM"/>
</dbReference>
<evidence type="ECO:0000259" key="7">
    <source>
        <dbReference type="PROSITE" id="PS51918"/>
    </source>
</evidence>
<dbReference type="Pfam" id="PF04055">
    <property type="entry name" value="Radical_SAM"/>
    <property type="match status" value="1"/>
</dbReference>
<proteinExistence type="predicted"/>
<dbReference type="RefSeq" id="WP_062277732.1">
    <property type="nucleotide sequence ID" value="NZ_DF968179.1"/>
</dbReference>
<dbReference type="SFLD" id="SFLDS00029">
    <property type="entry name" value="Radical_SAM"/>
    <property type="match status" value="1"/>
</dbReference>
<dbReference type="AlphaFoldDB" id="A0A0K8PA83"/>
<organism evidence="8">
    <name type="scientific">Flexilinea flocculi</name>
    <dbReference type="NCBI Taxonomy" id="1678840"/>
    <lineage>
        <taxon>Bacteria</taxon>
        <taxon>Bacillati</taxon>
        <taxon>Chloroflexota</taxon>
        <taxon>Anaerolineae</taxon>
        <taxon>Anaerolineales</taxon>
        <taxon>Anaerolineaceae</taxon>
        <taxon>Flexilinea</taxon>
    </lineage>
</organism>
<protein>
    <submittedName>
        <fullName evidence="8">Wyosine [tRNA(Phe)-imidazoG37] synthetase, radical SAM superfamily</fullName>
    </submittedName>
</protein>
<keyword evidence="6" id="KW-0411">Iron-sulfur</keyword>
<keyword evidence="4" id="KW-0479">Metal-binding</keyword>
<evidence type="ECO:0000256" key="3">
    <source>
        <dbReference type="ARBA" id="ARBA00022691"/>
    </source>
</evidence>
<keyword evidence="3" id="KW-0949">S-adenosyl-L-methionine</keyword>
<dbReference type="STRING" id="1678840.ATC1_11363"/>
<sequence>MIAFGPVPSRRLGYSLGINHIPAKHCSYSCVYCQVGRTNKMEIERKEFYPIDQVICDVEKKVLECSQVGKGIDYLTLVPDGEPTLDINLGNIIKSLKQFQIPIAVISNASLINRLDVQEELLQADWVSLKVDAIDEQIWRMIDRPHRALSLANILNGILEFRQKFCGKLVSETMLADGLNDNEKAASQLCEFLLNLHPFKSYLSIPTRPPAETRITAPSPDALQKFLKICAEQIPFLDLLFETEVGDFVSTGNFAEDVLSITAVHPLREQALKEMVINTGNKWEIVEDLLASGKISCVSYRNEKFFLHNFRNNQKEQ</sequence>
<comment type="cofactor">
    <cofactor evidence="1">
        <name>[4Fe-4S] cluster</name>
        <dbReference type="ChEBI" id="CHEBI:49883"/>
    </cofactor>
</comment>
<name>A0A0K8PA83_9CHLR</name>
<dbReference type="InterPro" id="IPR040084">
    <property type="entry name" value="GTPase_Obg"/>
</dbReference>
<gene>
    <name evidence="8" type="ORF">ATC1_11363</name>
</gene>
<evidence type="ECO:0000256" key="1">
    <source>
        <dbReference type="ARBA" id="ARBA00001966"/>
    </source>
</evidence>
<evidence type="ECO:0000256" key="2">
    <source>
        <dbReference type="ARBA" id="ARBA00022485"/>
    </source>
</evidence>
<dbReference type="EMBL" id="DF968179">
    <property type="protein sequence ID" value="GAP39429.1"/>
    <property type="molecule type" value="Genomic_DNA"/>
</dbReference>
<evidence type="ECO:0000256" key="4">
    <source>
        <dbReference type="ARBA" id="ARBA00022723"/>
    </source>
</evidence>
<dbReference type="InterPro" id="IPR058240">
    <property type="entry name" value="rSAM_sf"/>
</dbReference>